<dbReference type="Proteomes" id="UP000580051">
    <property type="component" value="Unassembled WGS sequence"/>
</dbReference>
<keyword evidence="2" id="KW-0812">Transmembrane</keyword>
<dbReference type="InterPro" id="IPR004474">
    <property type="entry name" value="LytR_CpsA_psr"/>
</dbReference>
<gene>
    <name evidence="4" type="ORF">HKBW3S06_00543</name>
</gene>
<keyword evidence="2" id="KW-1133">Transmembrane helix</keyword>
<keyword evidence="2" id="KW-0472">Membrane</keyword>
<proteinExistence type="inferred from homology"/>
<organism evidence="4 5">
    <name type="scientific">Candidatus Hakubella thermalkaliphila</name>
    <dbReference type="NCBI Taxonomy" id="2754717"/>
    <lineage>
        <taxon>Bacteria</taxon>
        <taxon>Bacillati</taxon>
        <taxon>Actinomycetota</taxon>
        <taxon>Actinomycetota incertae sedis</taxon>
        <taxon>Candidatus Hakubellales</taxon>
        <taxon>Candidatus Hakubellaceae</taxon>
        <taxon>Candidatus Hakubella</taxon>
    </lineage>
</organism>
<evidence type="ECO:0000256" key="1">
    <source>
        <dbReference type="ARBA" id="ARBA00006068"/>
    </source>
</evidence>
<comment type="caution">
    <text evidence="4">The sequence shown here is derived from an EMBL/GenBank/DDBJ whole genome shotgun (WGS) entry which is preliminary data.</text>
</comment>
<evidence type="ECO:0000313" key="4">
    <source>
        <dbReference type="EMBL" id="GFP21317.1"/>
    </source>
</evidence>
<dbReference type="Gene3D" id="3.40.630.190">
    <property type="entry name" value="LCP protein"/>
    <property type="match status" value="1"/>
</dbReference>
<dbReference type="Pfam" id="PF03816">
    <property type="entry name" value="LytR_cpsA_psr"/>
    <property type="match status" value="1"/>
</dbReference>
<evidence type="ECO:0000313" key="5">
    <source>
        <dbReference type="Proteomes" id="UP000580051"/>
    </source>
</evidence>
<evidence type="ECO:0000259" key="3">
    <source>
        <dbReference type="Pfam" id="PF03816"/>
    </source>
</evidence>
<accession>A0A6V8NMK7</accession>
<dbReference type="AlphaFoldDB" id="A0A6V8NMK7"/>
<dbReference type="PANTHER" id="PTHR33392:SF6">
    <property type="entry name" value="POLYISOPRENYL-TEICHOIC ACID--PEPTIDOGLYCAN TEICHOIC ACID TRANSFERASE TAGU"/>
    <property type="match status" value="1"/>
</dbReference>
<dbReference type="RefSeq" id="WP_176226448.1">
    <property type="nucleotide sequence ID" value="NZ_BLRV01000034.1"/>
</dbReference>
<protein>
    <recommendedName>
        <fullName evidence="3">Cell envelope-related transcriptional attenuator domain-containing protein</fullName>
    </recommendedName>
</protein>
<comment type="similarity">
    <text evidence="1">Belongs to the LytR/CpsA/Psr (LCP) family.</text>
</comment>
<reference evidence="4 5" key="1">
    <citation type="journal article" date="2020" name="Front. Microbiol.">
        <title>Single-cell genomics of novel Actinobacteria with the Wood-Ljungdahl pathway discovered in a serpentinizing system.</title>
        <authorList>
            <person name="Merino N."/>
            <person name="Kawai M."/>
            <person name="Boyd E.S."/>
            <person name="Colman D.R."/>
            <person name="McGlynn S.E."/>
            <person name="Nealson K.H."/>
            <person name="Kurokawa K."/>
            <person name="Hongoh Y."/>
        </authorList>
    </citation>
    <scope>NUCLEOTIDE SEQUENCE [LARGE SCALE GENOMIC DNA]</scope>
    <source>
        <strain evidence="4 5">S06</strain>
    </source>
</reference>
<dbReference type="InterPro" id="IPR050922">
    <property type="entry name" value="LytR/CpsA/Psr_CW_biosynth"/>
</dbReference>
<sequence length="379" mass="42885">MEFNDQNDESYLIERRPRRTPRIKTERYWKRIPKESPMRRGAPRRMKIMLFSRESHPAEGVRKGFKFHDPLVDGTRRPPVDRIDKIEKVRKPKRRWRLSGCFLIFLSALVILGCLLLLFLDYRTTMGPRLESLAGTSIFSPSVNILLIGSDTRQKDEEGRADTIMILHLSALRFKNILLSIPRDTKVPLEGHGEGKINAAYAYGGPNLLVRSVENLTDLRINHVIELDFEGFVKLVDTMGGVTITVQEPLVDPLSGANFQPGTYHMDGEQALAFVRSRATAPADLGRIERQQYFLKEMLKQLLSPATLIRSPQLFLSLTNYVKTDMNATQMMTSAALSGFGLKGFETYTIPGKPAMIGGISYIVVDEAEVKSFVKEKVK</sequence>
<dbReference type="EMBL" id="BLRV01000034">
    <property type="protein sequence ID" value="GFP21317.1"/>
    <property type="molecule type" value="Genomic_DNA"/>
</dbReference>
<dbReference type="PANTHER" id="PTHR33392">
    <property type="entry name" value="POLYISOPRENYL-TEICHOIC ACID--PEPTIDOGLYCAN TEICHOIC ACID TRANSFERASE TAGU"/>
    <property type="match status" value="1"/>
</dbReference>
<evidence type="ECO:0000256" key="2">
    <source>
        <dbReference type="SAM" id="Phobius"/>
    </source>
</evidence>
<dbReference type="NCBIfam" id="TIGR00350">
    <property type="entry name" value="lytR_cpsA_psr"/>
    <property type="match status" value="1"/>
</dbReference>
<name>A0A6V8NMK7_9ACTN</name>
<feature type="transmembrane region" description="Helical" evidence="2">
    <location>
        <begin position="98"/>
        <end position="120"/>
    </location>
</feature>
<feature type="domain" description="Cell envelope-related transcriptional attenuator" evidence="3">
    <location>
        <begin position="160"/>
        <end position="303"/>
    </location>
</feature>